<dbReference type="Proteomes" id="UP000199754">
    <property type="component" value="Plasmid pSMR1-2"/>
</dbReference>
<dbReference type="InterPro" id="IPR047650">
    <property type="entry name" value="Transpos_IS110"/>
</dbReference>
<dbReference type="Proteomes" id="UP000199754">
    <property type="component" value="Plasmid pSMR1-3"/>
</dbReference>
<name>A0A221K6Y9_9RHOB</name>
<dbReference type="Proteomes" id="UP000199754">
    <property type="component" value="Chromosome"/>
</dbReference>
<evidence type="ECO:0000313" key="6">
    <source>
        <dbReference type="Proteomes" id="UP000199754"/>
    </source>
</evidence>
<dbReference type="PANTHER" id="PTHR33055">
    <property type="entry name" value="TRANSPOSASE FOR INSERTION SEQUENCE ELEMENT IS1111A"/>
    <property type="match status" value="1"/>
</dbReference>
<dbReference type="InterPro" id="IPR003346">
    <property type="entry name" value="Transposase_20"/>
</dbReference>
<proteinExistence type="predicted"/>
<dbReference type="GO" id="GO:0004803">
    <property type="term" value="F:transposase activity"/>
    <property type="evidence" value="ECO:0007669"/>
    <property type="project" value="InterPro"/>
</dbReference>
<feature type="domain" description="Transposase IS110-like N-terminal" evidence="1">
    <location>
        <begin position="34"/>
        <end position="174"/>
    </location>
</feature>
<sequence length="368" mass="41186">MVWMPHPGTGIKLCHSGDVESTKLEATMNEVTMIGVDLAKSVFQAHGATAVGEPVFRKKLSRGQFLKFLSEQQPCVVAMEACASSHYWGREILKLGHDVRLIPPIYVKPFVKRQKNDANDAEAIAEAAVRPTMRFVPVKSAEQQSRSMIFKTRDLFVRQRNSIINALRGHLMEYGIIAPPGRNFVKKLAEQIESPDCDLPSIVIELSRVHLDQLNVLTDKVVTIERRLKEESKSDPETIRLQTAPGIGPVSAMAIKAFSPPLEGFKRGRDFAAWLGLVPVQKSTGGRQVLGRTSKMGQRDIRRLLIIGAMTRIRWAIKNGPPKGSWLEQMLERKPRMLVAIALANKTARIIWAMMTKHEDYRDPIAVA</sequence>
<protein>
    <submittedName>
        <fullName evidence="4">Transposase IS116/IS110/IS902 family protein</fullName>
    </submittedName>
</protein>
<dbReference type="KEGG" id="spse:SULPSESMR1_04354"/>
<accession>A0A221K6Y9</accession>
<dbReference type="KEGG" id="spse:SULPSESMR1_00696"/>
<dbReference type="NCBIfam" id="NF033542">
    <property type="entry name" value="transpos_IS110"/>
    <property type="match status" value="1"/>
</dbReference>
<dbReference type="Pfam" id="PF01548">
    <property type="entry name" value="DEDD_Tnp_IS110"/>
    <property type="match status" value="1"/>
</dbReference>
<evidence type="ECO:0000313" key="5">
    <source>
        <dbReference type="EMBL" id="ASM75077.1"/>
    </source>
</evidence>
<dbReference type="GO" id="GO:0006313">
    <property type="term" value="P:DNA transposition"/>
    <property type="evidence" value="ECO:0007669"/>
    <property type="project" value="InterPro"/>
</dbReference>
<dbReference type="EMBL" id="CP022415">
    <property type="protein sequence ID" value="ASM71527.1"/>
    <property type="molecule type" value="Genomic_DNA"/>
</dbReference>
<evidence type="ECO:0000313" key="4">
    <source>
        <dbReference type="EMBL" id="ASM74759.1"/>
    </source>
</evidence>
<dbReference type="Pfam" id="PF02371">
    <property type="entry name" value="Transposase_20"/>
    <property type="match status" value="1"/>
</dbReference>
<evidence type="ECO:0000313" key="3">
    <source>
        <dbReference type="EMBL" id="ASM71527.1"/>
    </source>
</evidence>
<feature type="domain" description="Transposase IS116/IS110/IS902 C-terminal" evidence="2">
    <location>
        <begin position="240"/>
        <end position="315"/>
    </location>
</feature>
<dbReference type="PANTHER" id="PTHR33055:SF3">
    <property type="entry name" value="PUTATIVE TRANSPOSASE FOR IS117-RELATED"/>
    <property type="match status" value="1"/>
</dbReference>
<reference evidence="4 6" key="1">
    <citation type="submission" date="2017-07" db="EMBL/GenBank/DDBJ databases">
        <title>Genome Sequence of Sulfitobacter pseudonitzschiae Strain SMR1 Isolated from a culture of the Diatom Skeletonema marinoi.</title>
        <authorList>
            <person name="Topel M."/>
            <person name="Pinder M.I.M."/>
            <person name="Johansson O.N."/>
            <person name="Kourtchenko O."/>
            <person name="Godhe A."/>
            <person name="Clarke A.K."/>
        </authorList>
    </citation>
    <scope>NUCLEOTIDE SEQUENCE [LARGE SCALE GENOMIC DNA]</scope>
    <source>
        <strain evidence="4 6">SMR1</strain>
        <plasmid evidence="4 6">pSMR1-2</plasmid>
        <plasmid evidence="5 6">pSMR1-3</plasmid>
    </source>
</reference>
<evidence type="ECO:0000259" key="2">
    <source>
        <dbReference type="Pfam" id="PF02371"/>
    </source>
</evidence>
<organism evidence="4 6">
    <name type="scientific">Pseudosulfitobacter pseudonitzschiae</name>
    <dbReference type="NCBI Taxonomy" id="1402135"/>
    <lineage>
        <taxon>Bacteria</taxon>
        <taxon>Pseudomonadati</taxon>
        <taxon>Pseudomonadota</taxon>
        <taxon>Alphaproteobacteria</taxon>
        <taxon>Rhodobacterales</taxon>
        <taxon>Roseobacteraceae</taxon>
        <taxon>Pseudosulfitobacter</taxon>
    </lineage>
</organism>
<geneLocation type="plasmid" evidence="4 6">
    <name>pSMR1-2</name>
</geneLocation>
<gene>
    <name evidence="3" type="ORF">SULPSESMR1_00696</name>
    <name evidence="4" type="ORF">SULPSESMR1_03832</name>
    <name evidence="5" type="ORF">SULPSESMR1_04354</name>
</gene>
<dbReference type="KEGG" id="spse:SULPSESMR1_03832"/>
<dbReference type="EMBL" id="CP022418">
    <property type="protein sequence ID" value="ASM75077.1"/>
    <property type="molecule type" value="Genomic_DNA"/>
</dbReference>
<dbReference type="AlphaFoldDB" id="A0A221K6Y9"/>
<keyword evidence="6" id="KW-1185">Reference proteome</keyword>
<dbReference type="EMBL" id="CP022417">
    <property type="protein sequence ID" value="ASM74759.1"/>
    <property type="molecule type" value="Genomic_DNA"/>
</dbReference>
<geneLocation type="plasmid" evidence="5 6">
    <name>pSMR1-3</name>
</geneLocation>
<keyword evidence="4" id="KW-0614">Plasmid</keyword>
<dbReference type="InterPro" id="IPR002525">
    <property type="entry name" value="Transp_IS110-like_N"/>
</dbReference>
<evidence type="ECO:0000259" key="1">
    <source>
        <dbReference type="Pfam" id="PF01548"/>
    </source>
</evidence>
<dbReference type="GO" id="GO:0003677">
    <property type="term" value="F:DNA binding"/>
    <property type="evidence" value="ECO:0007669"/>
    <property type="project" value="InterPro"/>
</dbReference>